<evidence type="ECO:0000256" key="1">
    <source>
        <dbReference type="ARBA" id="ARBA00000085"/>
    </source>
</evidence>
<evidence type="ECO:0000313" key="12">
    <source>
        <dbReference type="Proteomes" id="UP000791080"/>
    </source>
</evidence>
<dbReference type="SUPFAM" id="SSF55874">
    <property type="entry name" value="ATPase domain of HSP90 chaperone/DNA topoisomerase II/histidine kinase"/>
    <property type="match status" value="1"/>
</dbReference>
<protein>
    <recommendedName>
        <fullName evidence="2">histidine kinase</fullName>
        <ecNumber evidence="2">2.7.13.3</ecNumber>
    </recommendedName>
</protein>
<gene>
    <name evidence="11" type="ORF">G443_002470</name>
</gene>
<keyword evidence="5" id="KW-0547">Nucleotide-binding</keyword>
<reference evidence="11 12" key="1">
    <citation type="submission" date="2022-06" db="EMBL/GenBank/DDBJ databases">
        <title>Genomic Encyclopedia of Type Strains, Phase I: the one thousand microbial genomes (KMG-I) project.</title>
        <authorList>
            <person name="Kyrpides N."/>
        </authorList>
    </citation>
    <scope>NUCLEOTIDE SEQUENCE [LARGE SCALE GENOMIC DNA]</scope>
    <source>
        <strain evidence="11 12">DSM 43889</strain>
    </source>
</reference>
<dbReference type="Gene3D" id="3.30.565.10">
    <property type="entry name" value="Histidine kinase-like ATPase, C-terminal domain"/>
    <property type="match status" value="1"/>
</dbReference>
<comment type="caution">
    <text evidence="11">The sequence shown here is derived from an EMBL/GenBank/DDBJ whole genome shotgun (WGS) entry which is preliminary data.</text>
</comment>
<feature type="transmembrane region" description="Helical" evidence="9">
    <location>
        <begin position="110"/>
        <end position="139"/>
    </location>
</feature>
<evidence type="ECO:0000256" key="5">
    <source>
        <dbReference type="ARBA" id="ARBA00022741"/>
    </source>
</evidence>
<evidence type="ECO:0000256" key="6">
    <source>
        <dbReference type="ARBA" id="ARBA00022777"/>
    </source>
</evidence>
<keyword evidence="4" id="KW-0808">Transferase</keyword>
<keyword evidence="3" id="KW-0597">Phosphoprotein</keyword>
<keyword evidence="7" id="KW-0067">ATP-binding</keyword>
<feature type="domain" description="Histidine kinase/HSP90-like ATPase" evidence="10">
    <location>
        <begin position="322"/>
        <end position="412"/>
    </location>
</feature>
<dbReference type="EC" id="2.7.13.3" evidence="2"/>
<dbReference type="EMBL" id="AUBJ02000001">
    <property type="protein sequence ID" value="MCP2332200.1"/>
    <property type="molecule type" value="Genomic_DNA"/>
</dbReference>
<keyword evidence="9" id="KW-0472">Membrane</keyword>
<evidence type="ECO:0000256" key="9">
    <source>
        <dbReference type="SAM" id="Phobius"/>
    </source>
</evidence>
<dbReference type="PANTHER" id="PTHR24421:SF10">
    <property type="entry name" value="NITRATE_NITRITE SENSOR PROTEIN NARQ"/>
    <property type="match status" value="1"/>
</dbReference>
<evidence type="ECO:0000256" key="8">
    <source>
        <dbReference type="ARBA" id="ARBA00023012"/>
    </source>
</evidence>
<dbReference type="Pfam" id="PF02518">
    <property type="entry name" value="HATPase_c"/>
    <property type="match status" value="1"/>
</dbReference>
<dbReference type="Proteomes" id="UP000791080">
    <property type="component" value="Unassembled WGS sequence"/>
</dbReference>
<keyword evidence="6" id="KW-0418">Kinase</keyword>
<dbReference type="Gene3D" id="1.20.5.1930">
    <property type="match status" value="1"/>
</dbReference>
<keyword evidence="12" id="KW-1185">Reference proteome</keyword>
<dbReference type="InterPro" id="IPR025828">
    <property type="entry name" value="Put_sensor_dom"/>
</dbReference>
<evidence type="ECO:0000313" key="11">
    <source>
        <dbReference type="EMBL" id="MCP2332200.1"/>
    </source>
</evidence>
<dbReference type="RefSeq" id="WP_245588665.1">
    <property type="nucleotide sequence ID" value="NZ_AUBJ02000001.1"/>
</dbReference>
<dbReference type="Pfam" id="PF13796">
    <property type="entry name" value="Sensor"/>
    <property type="match status" value="1"/>
</dbReference>
<accession>A0ABT1JI60</accession>
<proteinExistence type="predicted"/>
<evidence type="ECO:0000256" key="7">
    <source>
        <dbReference type="ARBA" id="ARBA00022840"/>
    </source>
</evidence>
<dbReference type="Pfam" id="PF07730">
    <property type="entry name" value="HisKA_3"/>
    <property type="match status" value="1"/>
</dbReference>
<dbReference type="InterPro" id="IPR011712">
    <property type="entry name" value="Sig_transdc_His_kin_sub3_dim/P"/>
</dbReference>
<dbReference type="InterPro" id="IPR003594">
    <property type="entry name" value="HATPase_dom"/>
</dbReference>
<keyword evidence="9" id="KW-1133">Transmembrane helix</keyword>
<evidence type="ECO:0000256" key="2">
    <source>
        <dbReference type="ARBA" id="ARBA00012438"/>
    </source>
</evidence>
<organism evidence="11 12">
    <name type="scientific">Actinoalloteichus caeruleus DSM 43889</name>
    <dbReference type="NCBI Taxonomy" id="1120930"/>
    <lineage>
        <taxon>Bacteria</taxon>
        <taxon>Bacillati</taxon>
        <taxon>Actinomycetota</taxon>
        <taxon>Actinomycetes</taxon>
        <taxon>Pseudonocardiales</taxon>
        <taxon>Pseudonocardiaceae</taxon>
        <taxon>Actinoalloteichus</taxon>
        <taxon>Actinoalloteichus cyanogriseus</taxon>
    </lineage>
</organism>
<evidence type="ECO:0000256" key="3">
    <source>
        <dbReference type="ARBA" id="ARBA00022553"/>
    </source>
</evidence>
<keyword evidence="8" id="KW-0902">Two-component regulatory system</keyword>
<feature type="transmembrane region" description="Helical" evidence="9">
    <location>
        <begin position="39"/>
        <end position="60"/>
    </location>
</feature>
<name>A0ABT1JI60_ACTCY</name>
<dbReference type="PANTHER" id="PTHR24421">
    <property type="entry name" value="NITRATE/NITRITE SENSOR PROTEIN NARX-RELATED"/>
    <property type="match status" value="1"/>
</dbReference>
<feature type="transmembrane region" description="Helical" evidence="9">
    <location>
        <begin position="159"/>
        <end position="188"/>
    </location>
</feature>
<dbReference type="InterPro" id="IPR036890">
    <property type="entry name" value="HATPase_C_sf"/>
</dbReference>
<evidence type="ECO:0000256" key="4">
    <source>
        <dbReference type="ARBA" id="ARBA00022679"/>
    </source>
</evidence>
<keyword evidence="9" id="KW-0812">Transmembrane</keyword>
<comment type="catalytic activity">
    <reaction evidence="1">
        <text>ATP + protein L-histidine = ADP + protein N-phospho-L-histidine.</text>
        <dbReference type="EC" id="2.7.13.3"/>
    </reaction>
</comment>
<dbReference type="InterPro" id="IPR050482">
    <property type="entry name" value="Sensor_HK_TwoCompSys"/>
</dbReference>
<sequence length="412" mass="43242">MSDESSSGLARVPRALRFCAVGVGLGVASMALLPVLLLLAALCLLGVGLFLLPVGLRVLARLADVARRETDRFTGRPTPEVPRAAGQRLAESLGDPVTWRDLRWLPTSMVAGTTLGVLGLGVAVTPLVALVATGFWWVFPEDEPMRMLAGQPVDSWGSAGLLGGTTLVLAVVLAVVVPVAAASLLGWINRVLLHPGERERLAARVDTLRATRSGAVSAHDAELRRIERDLHDGTQARLVSIAMHLGLAERRLGDDPQAVGELVAKARAGAEDAMVELREVLRQMYPPILSDRGLPGALASVASDCAVPTELSVGELGEVPDPVEAAVYFVVVEALTNAAKHSGASLVTVAVSRQGRSLRAEIRDDGAGGVVEGAGTGIVGMRRRVEALDGRLRIDSPLGGPTTVLVDCPCEW</sequence>
<dbReference type="SMART" id="SM00387">
    <property type="entry name" value="HATPase_c"/>
    <property type="match status" value="1"/>
</dbReference>
<dbReference type="CDD" id="cd16917">
    <property type="entry name" value="HATPase_UhpB-NarQ-NarX-like"/>
    <property type="match status" value="1"/>
</dbReference>
<evidence type="ECO:0000259" key="10">
    <source>
        <dbReference type="SMART" id="SM00387"/>
    </source>
</evidence>